<dbReference type="Gene3D" id="2.60.120.10">
    <property type="entry name" value="Jelly Rolls"/>
    <property type="match status" value="1"/>
</dbReference>
<comment type="caution">
    <text evidence="2">The sequence shown here is derived from an EMBL/GenBank/DDBJ whole genome shotgun (WGS) entry which is preliminary data.</text>
</comment>
<dbReference type="Pfam" id="PF19480">
    <property type="entry name" value="DUF6016"/>
    <property type="match status" value="1"/>
</dbReference>
<organism evidence="2 3">
    <name type="scientific">Plebeiibacterium sediminum</name>
    <dbReference type="NCBI Taxonomy" id="2992112"/>
    <lineage>
        <taxon>Bacteria</taxon>
        <taxon>Pseudomonadati</taxon>
        <taxon>Bacteroidota</taxon>
        <taxon>Bacteroidia</taxon>
        <taxon>Marinilabiliales</taxon>
        <taxon>Marinilabiliaceae</taxon>
        <taxon>Plebeiibacterium</taxon>
    </lineage>
</organism>
<keyword evidence="3" id="KW-1185">Reference proteome</keyword>
<accession>A0AAE3M845</accession>
<dbReference type="SUPFAM" id="SSF51182">
    <property type="entry name" value="RmlC-like cupins"/>
    <property type="match status" value="1"/>
</dbReference>
<dbReference type="AlphaFoldDB" id="A0AAE3M845"/>
<protein>
    <submittedName>
        <fullName evidence="2">WbuC family cupin fold metalloprotein</fullName>
    </submittedName>
</protein>
<feature type="domain" description="Cupin fold metalloprotein WbuC cupin" evidence="1">
    <location>
        <begin position="4"/>
        <end position="87"/>
    </location>
</feature>
<dbReference type="InterPro" id="IPR011051">
    <property type="entry name" value="RmlC_Cupin_sf"/>
</dbReference>
<proteinExistence type="predicted"/>
<name>A0AAE3M845_9BACT</name>
<evidence type="ECO:0000259" key="1">
    <source>
        <dbReference type="Pfam" id="PF19480"/>
    </source>
</evidence>
<evidence type="ECO:0000313" key="3">
    <source>
        <dbReference type="Proteomes" id="UP001209229"/>
    </source>
</evidence>
<dbReference type="NCBIfam" id="TIGR04366">
    <property type="entry name" value="cupin_WbuC"/>
    <property type="match status" value="1"/>
</dbReference>
<dbReference type="CDD" id="cd07005">
    <property type="entry name" value="cupin_WbuC-like"/>
    <property type="match status" value="1"/>
</dbReference>
<dbReference type="InterPro" id="IPR046058">
    <property type="entry name" value="WbuC_cupin"/>
</dbReference>
<reference evidence="2" key="1">
    <citation type="submission" date="2022-10" db="EMBL/GenBank/DDBJ databases">
        <authorList>
            <person name="Yu W.X."/>
        </authorList>
    </citation>
    <scope>NUCLEOTIDE SEQUENCE</scope>
    <source>
        <strain evidence="2">AAT</strain>
    </source>
</reference>
<gene>
    <name evidence="2" type="ORF">OM075_19030</name>
</gene>
<evidence type="ECO:0000313" key="2">
    <source>
        <dbReference type="EMBL" id="MCW3788570.1"/>
    </source>
</evidence>
<dbReference type="EMBL" id="JAPDPJ010000057">
    <property type="protein sequence ID" value="MCW3788570.1"/>
    <property type="molecule type" value="Genomic_DNA"/>
</dbReference>
<dbReference type="RefSeq" id="WP_301192128.1">
    <property type="nucleotide sequence ID" value="NZ_JAPDPJ010000057.1"/>
</dbReference>
<dbReference type="InterPro" id="IPR014710">
    <property type="entry name" value="RmlC-like_jellyroll"/>
</dbReference>
<dbReference type="InterPro" id="IPR027565">
    <property type="entry name" value="Cupin_WbuC"/>
</dbReference>
<dbReference type="Proteomes" id="UP001209229">
    <property type="component" value="Unassembled WGS sequence"/>
</dbReference>
<sequence length="158" mass="18221">MEIIDFKILESLTKDAQKSERRRKNMNYHDGESDPVQRMLNAFEPGTYVRPHTHLNPDKREVFIILKGKLLVIFFNEEGAIINHVILDSESEIYAVEIKPGEWHTATGLEPGTVVYEIKDGPYNVLDDKNFAAWAPEEGGINAQYQLKQWLDELHLDI</sequence>